<dbReference type="AlphaFoldDB" id="D2QXW8"/>
<feature type="transmembrane region" description="Helical" evidence="7">
    <location>
        <begin position="412"/>
        <end position="435"/>
    </location>
</feature>
<feature type="transmembrane region" description="Helical" evidence="7">
    <location>
        <begin position="377"/>
        <end position="400"/>
    </location>
</feature>
<evidence type="ECO:0000256" key="7">
    <source>
        <dbReference type="SAM" id="Phobius"/>
    </source>
</evidence>
<feature type="transmembrane region" description="Helical" evidence="7">
    <location>
        <begin position="21"/>
        <end position="39"/>
    </location>
</feature>
<evidence type="ECO:0000256" key="5">
    <source>
        <dbReference type="ARBA" id="ARBA00022989"/>
    </source>
</evidence>
<keyword evidence="4 7" id="KW-0812">Transmembrane</keyword>
<dbReference type="PANTHER" id="PTHR31585">
    <property type="entry name" value="FOLATE-BIOPTERIN TRANSPORTER 1, CHLOROPLASTIC"/>
    <property type="match status" value="1"/>
</dbReference>
<accession>D2QXW8</accession>
<dbReference type="InterPro" id="IPR039309">
    <property type="entry name" value="BT1"/>
</dbReference>
<proteinExistence type="inferred from homology"/>
<evidence type="ECO:0000256" key="1">
    <source>
        <dbReference type="ARBA" id="ARBA00004141"/>
    </source>
</evidence>
<feature type="transmembrane region" description="Helical" evidence="7">
    <location>
        <begin position="190"/>
        <end position="209"/>
    </location>
</feature>
<sequence>MKNGATTDPPPAPSTWLLWQRALPFATLFGVVYFVQGFAEPTAGLVSQPFVDSFSSAGFAATEIGAWLGIVGLPWSIKPLAGLMIDFIPLGRLGRSGWLLLGNLLSIVGYGCAALTLLLAGGEGLVAALLLASSGVAIADVATDALAISRGQPLGITGQLQSVQWGALSLAGILAGELGGYLAASNRLGLGMVVCALLGLLVIAVQLILRVLHPAVIVEHAPPVISSDEPTAARASTLGEAYRQLILAAQSRLVITTGLFLFLWSFNPFSTAVLQSYATDILGLDEQFYGRLISVQCLAMFVTACVYGIICRMVAMRVLVHLSIAAGIACTLAYWGFSGATSGVIVTLFVGAAYMLGTLIQLDLAARVVPIRSAGTVFALLMAISNSGLSASLTVGGFLYDQLFLWTESRHAAFHLLVGIGGLSTSLCWLVVPFLPPLDDRPISPAKAADVTET</sequence>
<dbReference type="SUPFAM" id="SSF103473">
    <property type="entry name" value="MFS general substrate transporter"/>
    <property type="match status" value="1"/>
</dbReference>
<protein>
    <submittedName>
        <fullName evidence="8">Biopterin transport-related protein BT1</fullName>
    </submittedName>
</protein>
<keyword evidence="3" id="KW-0813">Transport</keyword>
<feature type="transmembrane region" description="Helical" evidence="7">
    <location>
        <begin position="343"/>
        <end position="365"/>
    </location>
</feature>
<dbReference type="GO" id="GO:0016020">
    <property type="term" value="C:membrane"/>
    <property type="evidence" value="ECO:0007669"/>
    <property type="project" value="UniProtKB-SubCell"/>
</dbReference>
<feature type="transmembrane region" description="Helical" evidence="7">
    <location>
        <begin position="125"/>
        <end position="142"/>
    </location>
</feature>
<evidence type="ECO:0000256" key="6">
    <source>
        <dbReference type="ARBA" id="ARBA00023136"/>
    </source>
</evidence>
<dbReference type="PANTHER" id="PTHR31585:SF0">
    <property type="entry name" value="FOLATE-BIOPTERIN TRANSPORTER 1, CHLOROPLASTIC"/>
    <property type="match status" value="1"/>
</dbReference>
<evidence type="ECO:0000256" key="3">
    <source>
        <dbReference type="ARBA" id="ARBA00022448"/>
    </source>
</evidence>
<evidence type="ECO:0000256" key="2">
    <source>
        <dbReference type="ARBA" id="ARBA00007015"/>
    </source>
</evidence>
<dbReference type="eggNOG" id="COG2211">
    <property type="taxonomic scope" value="Bacteria"/>
</dbReference>
<evidence type="ECO:0000256" key="4">
    <source>
        <dbReference type="ARBA" id="ARBA00022692"/>
    </source>
</evidence>
<keyword evidence="6 7" id="KW-0472">Membrane</keyword>
<dbReference type="InterPro" id="IPR036259">
    <property type="entry name" value="MFS_trans_sf"/>
</dbReference>
<dbReference type="EMBL" id="CP001848">
    <property type="protein sequence ID" value="ADB18045.1"/>
    <property type="molecule type" value="Genomic_DNA"/>
</dbReference>
<dbReference type="OrthoDB" id="8191993at2"/>
<dbReference type="STRING" id="530564.Psta_3381"/>
<dbReference type="HOGENOM" id="CLU_696060_0_0_0"/>
<evidence type="ECO:0000313" key="9">
    <source>
        <dbReference type="Proteomes" id="UP000001887"/>
    </source>
</evidence>
<feature type="transmembrane region" description="Helical" evidence="7">
    <location>
        <begin position="163"/>
        <end position="184"/>
    </location>
</feature>
<gene>
    <name evidence="8" type="ordered locus">Psta_3381</name>
</gene>
<feature type="transmembrane region" description="Helical" evidence="7">
    <location>
        <begin position="289"/>
        <end position="311"/>
    </location>
</feature>
<name>D2QXW8_PIRSD</name>
<keyword evidence="5 7" id="KW-1133">Transmembrane helix</keyword>
<dbReference type="Proteomes" id="UP000001887">
    <property type="component" value="Chromosome"/>
</dbReference>
<comment type="subcellular location">
    <subcellularLocation>
        <location evidence="1">Membrane</location>
        <topology evidence="1">Multi-pass membrane protein</topology>
    </subcellularLocation>
</comment>
<feature type="transmembrane region" description="Helical" evidence="7">
    <location>
        <begin position="318"/>
        <end position="337"/>
    </location>
</feature>
<dbReference type="Gene3D" id="1.20.1250.20">
    <property type="entry name" value="MFS general substrate transporter like domains"/>
    <property type="match status" value="1"/>
</dbReference>
<reference evidence="8 9" key="1">
    <citation type="journal article" date="2009" name="Stand. Genomic Sci.">
        <title>Complete genome sequence of Pirellula staleyi type strain (ATCC 27377).</title>
        <authorList>
            <person name="Clum A."/>
            <person name="Tindall B.J."/>
            <person name="Sikorski J."/>
            <person name="Ivanova N."/>
            <person name="Mavrommatis K."/>
            <person name="Lucas S."/>
            <person name="Glavina del Rio T."/>
            <person name="Nolan M."/>
            <person name="Chen F."/>
            <person name="Tice H."/>
            <person name="Pitluck S."/>
            <person name="Cheng J.F."/>
            <person name="Chertkov O."/>
            <person name="Brettin T."/>
            <person name="Han C."/>
            <person name="Detter J.C."/>
            <person name="Kuske C."/>
            <person name="Bruce D."/>
            <person name="Goodwin L."/>
            <person name="Ovchinikova G."/>
            <person name="Pati A."/>
            <person name="Mikhailova N."/>
            <person name="Chen A."/>
            <person name="Palaniappan K."/>
            <person name="Land M."/>
            <person name="Hauser L."/>
            <person name="Chang Y.J."/>
            <person name="Jeffries C.D."/>
            <person name="Chain P."/>
            <person name="Rohde M."/>
            <person name="Goker M."/>
            <person name="Bristow J."/>
            <person name="Eisen J.A."/>
            <person name="Markowitz V."/>
            <person name="Hugenholtz P."/>
            <person name="Kyrpides N.C."/>
            <person name="Klenk H.P."/>
            <person name="Lapidus A."/>
        </authorList>
    </citation>
    <scope>NUCLEOTIDE SEQUENCE [LARGE SCALE GENOMIC DNA]</scope>
    <source>
        <strain evidence="9">ATCC 27377 / DSM 6068 / ICPB 4128</strain>
    </source>
</reference>
<keyword evidence="9" id="KW-1185">Reference proteome</keyword>
<comment type="similarity">
    <text evidence="2">Belongs to the major facilitator superfamily. Folate-biopterin transporter (TC 2.A.71) family.</text>
</comment>
<feature type="transmembrane region" description="Helical" evidence="7">
    <location>
        <begin position="98"/>
        <end position="119"/>
    </location>
</feature>
<feature type="transmembrane region" description="Helical" evidence="7">
    <location>
        <begin position="59"/>
        <end position="77"/>
    </location>
</feature>
<dbReference type="KEGG" id="psl:Psta_3381"/>
<feature type="transmembrane region" description="Helical" evidence="7">
    <location>
        <begin position="253"/>
        <end position="277"/>
    </location>
</feature>
<evidence type="ECO:0000313" key="8">
    <source>
        <dbReference type="EMBL" id="ADB18045.1"/>
    </source>
</evidence>
<organism evidence="8 9">
    <name type="scientific">Pirellula staleyi (strain ATCC 27377 / DSM 6068 / ICPB 4128)</name>
    <name type="common">Pirella staleyi</name>
    <dbReference type="NCBI Taxonomy" id="530564"/>
    <lineage>
        <taxon>Bacteria</taxon>
        <taxon>Pseudomonadati</taxon>
        <taxon>Planctomycetota</taxon>
        <taxon>Planctomycetia</taxon>
        <taxon>Pirellulales</taxon>
        <taxon>Pirellulaceae</taxon>
        <taxon>Pirellula</taxon>
    </lineage>
</organism>
<dbReference type="Pfam" id="PF03092">
    <property type="entry name" value="BT1"/>
    <property type="match status" value="1"/>
</dbReference>